<evidence type="ECO:0000313" key="3">
    <source>
        <dbReference type="Proteomes" id="UP001280629"/>
    </source>
</evidence>
<dbReference type="Gene3D" id="3.40.630.30">
    <property type="match status" value="1"/>
</dbReference>
<gene>
    <name evidence="2" type="ORF">QT716_01790</name>
</gene>
<keyword evidence="3" id="KW-1185">Reference proteome</keyword>
<protein>
    <submittedName>
        <fullName evidence="2">GNAT family N-acetyltransferase</fullName>
    </submittedName>
</protein>
<evidence type="ECO:0000313" key="2">
    <source>
        <dbReference type="EMBL" id="MDW0108774.1"/>
    </source>
</evidence>
<dbReference type="EMBL" id="JAUBDH010000001">
    <property type="protein sequence ID" value="MDW0108774.1"/>
    <property type="molecule type" value="Genomic_DNA"/>
</dbReference>
<dbReference type="PROSITE" id="PS51186">
    <property type="entry name" value="GNAT"/>
    <property type="match status" value="1"/>
</dbReference>
<accession>A0ABU4FVP4</accession>
<dbReference type="Proteomes" id="UP001280629">
    <property type="component" value="Unassembled WGS sequence"/>
</dbReference>
<organism evidence="2 3">
    <name type="scientific">Sporosarcina aquimarina</name>
    <dbReference type="NCBI Taxonomy" id="114975"/>
    <lineage>
        <taxon>Bacteria</taxon>
        <taxon>Bacillati</taxon>
        <taxon>Bacillota</taxon>
        <taxon>Bacilli</taxon>
        <taxon>Bacillales</taxon>
        <taxon>Caryophanaceae</taxon>
        <taxon>Sporosarcina</taxon>
    </lineage>
</organism>
<sequence length="284" mass="32813">MLSDKQIKRIQQLQTQCEDYDQIELKLNWDMLRERKDDSLDFFMWKEDELIAYLALYGFGSTAEVCGMVKPSERRNGYFSKLWSQASKVIQHNDFDKVLFNAPGTSDSAKGWLADQPCDYSFSEFHMHWNEQDLAETIDITMRESTIEDKVFEIALDAEAFSLSLADAESYYTERLSRAKERRYIIEADGSSVGKIRVTRSLDESYLSGFAITADSRGKGYGSQALQWIVKQEIPTGNTIKLDVETKNDNALKLYERVGFVHQQRQDYYEVDMGLLKARLSVCR</sequence>
<dbReference type="InterPro" id="IPR000182">
    <property type="entry name" value="GNAT_dom"/>
</dbReference>
<dbReference type="InterPro" id="IPR016181">
    <property type="entry name" value="Acyl_CoA_acyltransferase"/>
</dbReference>
<dbReference type="Pfam" id="PF00583">
    <property type="entry name" value="Acetyltransf_1"/>
    <property type="match status" value="1"/>
</dbReference>
<feature type="domain" description="N-acetyltransferase" evidence="1">
    <location>
        <begin position="140"/>
        <end position="278"/>
    </location>
</feature>
<dbReference type="RefSeq" id="WP_317934022.1">
    <property type="nucleotide sequence ID" value="NZ_JAUBDH010000001.1"/>
</dbReference>
<reference evidence="2 3" key="1">
    <citation type="submission" date="2023-06" db="EMBL/GenBank/DDBJ databases">
        <title>Sporosarcina sp. nov., isolated from Korean traditional fermented seafood 'Jeotgal'.</title>
        <authorList>
            <person name="Yang A.-I."/>
            <person name="Shin N.-R."/>
        </authorList>
    </citation>
    <scope>NUCLEOTIDE SEQUENCE [LARGE SCALE GENOMIC DNA]</scope>
    <source>
        <strain evidence="2 3">KCTC3840</strain>
    </source>
</reference>
<name>A0ABU4FVP4_9BACL</name>
<dbReference type="CDD" id="cd04301">
    <property type="entry name" value="NAT_SF"/>
    <property type="match status" value="1"/>
</dbReference>
<evidence type="ECO:0000259" key="1">
    <source>
        <dbReference type="PROSITE" id="PS51186"/>
    </source>
</evidence>
<proteinExistence type="predicted"/>
<comment type="caution">
    <text evidence="2">The sequence shown here is derived from an EMBL/GenBank/DDBJ whole genome shotgun (WGS) entry which is preliminary data.</text>
</comment>
<dbReference type="PANTHER" id="PTHR43328">
    <property type="entry name" value="ACETYLTRANSFERASE-RELATED"/>
    <property type="match status" value="1"/>
</dbReference>
<dbReference type="SUPFAM" id="SSF55729">
    <property type="entry name" value="Acyl-CoA N-acyltransferases (Nat)"/>
    <property type="match status" value="2"/>
</dbReference>
<dbReference type="PANTHER" id="PTHR43328:SF1">
    <property type="entry name" value="N-ACETYLTRANSFERASE DOMAIN-CONTAINING PROTEIN"/>
    <property type="match status" value="1"/>
</dbReference>